<dbReference type="AlphaFoldDB" id="A0A1I5Z365"/>
<evidence type="ECO:0000313" key="2">
    <source>
        <dbReference type="EMBL" id="SFQ50892.1"/>
    </source>
</evidence>
<dbReference type="EMBL" id="FOXH01000024">
    <property type="protein sequence ID" value="SFQ50892.1"/>
    <property type="molecule type" value="Genomic_DNA"/>
</dbReference>
<keyword evidence="3" id="KW-1185">Reference proteome</keyword>
<proteinExistence type="predicted"/>
<dbReference type="Proteomes" id="UP000199306">
    <property type="component" value="Unassembled WGS sequence"/>
</dbReference>
<evidence type="ECO:0000313" key="3">
    <source>
        <dbReference type="Proteomes" id="UP000199306"/>
    </source>
</evidence>
<keyword evidence="1" id="KW-1133">Transmembrane helix</keyword>
<dbReference type="STRING" id="1079859.SAMN04515674_12414"/>
<dbReference type="Pfam" id="PF11376">
    <property type="entry name" value="DUF3179"/>
    <property type="match status" value="1"/>
</dbReference>
<sequence length="381" mass="44106">MKRLFYIGILGLILFEILNVYFIMPMPGSQRMRSIDLAYFFYTWRWIIRGMFGLLVILGFAKVYDASKWIACGGITLLLITWYVVNFRMSADTMFYQPTTLILKNARENKIAKDRLIVGVEINGVAKAYPIQLIAYHHQVLDSIGGTPVMVTYCSVCRTGRVFEPLVKGKYEKFRLVGMDHFNAMFEDFTTKSWWRQANGEAVTGTLKGQLLPEVLSQQVSLDKWLSLHPNSLIMQPDPKFEEKYKNLDKYETGKGKSDLTRTDSLSWKDKSWIVGIAIDRDSKAFDWNRLKKEKVINDEIGHKPVAIVLSTDNKSFFAFERPEGKDLLSMKNDTLIFQNIRYSLEGKAIDNTENAPKLTKVKVYQEFWHSWQSFHPGTRR</sequence>
<reference evidence="2 3" key="1">
    <citation type="submission" date="2016-10" db="EMBL/GenBank/DDBJ databases">
        <authorList>
            <person name="de Groot N.N."/>
        </authorList>
    </citation>
    <scope>NUCLEOTIDE SEQUENCE [LARGE SCALE GENOMIC DNA]</scope>
    <source>
        <strain evidence="3">E92,LMG 26720,CCM 7988</strain>
    </source>
</reference>
<feature type="transmembrane region" description="Helical" evidence="1">
    <location>
        <begin position="6"/>
        <end position="25"/>
    </location>
</feature>
<dbReference type="InterPro" id="IPR021516">
    <property type="entry name" value="DUF3179"/>
</dbReference>
<evidence type="ECO:0000256" key="1">
    <source>
        <dbReference type="SAM" id="Phobius"/>
    </source>
</evidence>
<gene>
    <name evidence="2" type="ORF">SAMN04515674_12414</name>
</gene>
<dbReference type="RefSeq" id="WP_092019858.1">
    <property type="nucleotide sequence ID" value="NZ_FOXH01000024.1"/>
</dbReference>
<dbReference type="OrthoDB" id="9806357at2"/>
<accession>A0A1I5Z365</accession>
<evidence type="ECO:0008006" key="4">
    <source>
        <dbReference type="Google" id="ProtNLM"/>
    </source>
</evidence>
<organism evidence="2 3">
    <name type="scientific">Pseudarcicella hirudinis</name>
    <dbReference type="NCBI Taxonomy" id="1079859"/>
    <lineage>
        <taxon>Bacteria</taxon>
        <taxon>Pseudomonadati</taxon>
        <taxon>Bacteroidota</taxon>
        <taxon>Cytophagia</taxon>
        <taxon>Cytophagales</taxon>
        <taxon>Flectobacillaceae</taxon>
        <taxon>Pseudarcicella</taxon>
    </lineage>
</organism>
<feature type="transmembrane region" description="Helical" evidence="1">
    <location>
        <begin position="37"/>
        <end position="60"/>
    </location>
</feature>
<keyword evidence="1" id="KW-0472">Membrane</keyword>
<feature type="transmembrane region" description="Helical" evidence="1">
    <location>
        <begin position="66"/>
        <end position="85"/>
    </location>
</feature>
<name>A0A1I5Z365_9BACT</name>
<protein>
    <recommendedName>
        <fullName evidence="4">DUF3179 domain-containing protein</fullName>
    </recommendedName>
</protein>
<keyword evidence="1" id="KW-0812">Transmembrane</keyword>